<proteinExistence type="predicted"/>
<organism evidence="2 3">
    <name type="scientific">Phytophthora rubi</name>
    <dbReference type="NCBI Taxonomy" id="129364"/>
    <lineage>
        <taxon>Eukaryota</taxon>
        <taxon>Sar</taxon>
        <taxon>Stramenopiles</taxon>
        <taxon>Oomycota</taxon>
        <taxon>Peronosporomycetes</taxon>
        <taxon>Peronosporales</taxon>
        <taxon>Peronosporaceae</taxon>
        <taxon>Phytophthora</taxon>
    </lineage>
</organism>
<name>A0A6A4E687_9STRA</name>
<evidence type="ECO:0000313" key="2">
    <source>
        <dbReference type="EMBL" id="KAE9312938.1"/>
    </source>
</evidence>
<sequence>MSDNRDQDKLLRLLVDKYAKSDKTAHGTTQKLAQLAFWRDLRQALAANEASTGLEVLDDMAEAILDETGKVDDAFSGPILLLPKPSRMRESKGAPDHQRFTSYLPESPKSTPSGPKNPPKTPPKAKPKSPSKTPQIIRDDLEKLFRRASELGAAPYELAYPWAGSRLFYDPALYPHVHVTHWRMWHNHRPVFFNRQLHAPIAGKSAQDRRRKKKMDAVEARLGFTSLCVETWGYYDYLQKLEDAQDERLLMWWGGGQPGKNQSQGEDYHGPVIESLSVLRRRDPIAYAHKMRNALKPFSLDKGGFTRMTDLLLWTGALDVDARPERRLSDRALARILHDINSTRTPRQHWVGDLTTGEWLNLRNCDRIQKEEAKISKALRDNKYELPTVASFDPKEANAGGFTPIVSDHGSYTAIWKSGTADDDEEEEEEDGSGSEDDSEEDKPPPSKKPKPSRSSLDSSGDGTTTL</sequence>
<evidence type="ECO:0000313" key="3">
    <source>
        <dbReference type="Proteomes" id="UP000434957"/>
    </source>
</evidence>
<comment type="caution">
    <text evidence="2">The sequence shown here is derived from an EMBL/GenBank/DDBJ whole genome shotgun (WGS) entry which is preliminary data.</text>
</comment>
<accession>A0A6A4E687</accession>
<evidence type="ECO:0000256" key="1">
    <source>
        <dbReference type="SAM" id="MobiDB-lite"/>
    </source>
</evidence>
<feature type="region of interest" description="Disordered" evidence="1">
    <location>
        <begin position="414"/>
        <end position="467"/>
    </location>
</feature>
<feature type="compositionally biased region" description="Basic and acidic residues" evidence="1">
    <location>
        <begin position="87"/>
        <end position="99"/>
    </location>
</feature>
<gene>
    <name evidence="2" type="ORF">PR003_g19633</name>
</gene>
<dbReference type="EMBL" id="QXFT01001671">
    <property type="protein sequence ID" value="KAE9312938.1"/>
    <property type="molecule type" value="Genomic_DNA"/>
</dbReference>
<reference evidence="2 3" key="1">
    <citation type="submission" date="2018-08" db="EMBL/GenBank/DDBJ databases">
        <title>Genomic investigation of the strawberry pathogen Phytophthora fragariae indicates pathogenicity is determined by transcriptional variation in three key races.</title>
        <authorList>
            <person name="Adams T.M."/>
            <person name="Armitage A.D."/>
            <person name="Sobczyk M.K."/>
            <person name="Bates H.J."/>
            <person name="Dunwell J.M."/>
            <person name="Nellist C.F."/>
            <person name="Harrison R.J."/>
        </authorList>
    </citation>
    <scope>NUCLEOTIDE SEQUENCE [LARGE SCALE GENOMIC DNA]</scope>
    <source>
        <strain evidence="2 3">SCRP333</strain>
    </source>
</reference>
<feature type="region of interest" description="Disordered" evidence="1">
    <location>
        <begin position="82"/>
        <end position="136"/>
    </location>
</feature>
<protein>
    <submittedName>
        <fullName evidence="2">Uncharacterized protein</fullName>
    </submittedName>
</protein>
<feature type="compositionally biased region" description="Acidic residues" evidence="1">
    <location>
        <begin position="421"/>
        <end position="441"/>
    </location>
</feature>
<feature type="compositionally biased region" description="Low complexity" evidence="1">
    <location>
        <begin position="453"/>
        <end position="467"/>
    </location>
</feature>
<keyword evidence="3" id="KW-1185">Reference proteome</keyword>
<dbReference type="AlphaFoldDB" id="A0A6A4E687"/>
<dbReference type="Proteomes" id="UP000434957">
    <property type="component" value="Unassembled WGS sequence"/>
</dbReference>